<sequence length="116" mass="12756">MSKRAEFSMIGRGQNGASAGEQCQPVQQSAHSPNIAPLLLTPAQAASFVGVGESTFQALRNEPWMPLPIVLGPRIVRWSRIELEQAVANMPRVREPSEPAQLMRARIDRMKRGSHA</sequence>
<dbReference type="AlphaFoldDB" id="A0A936Z623"/>
<dbReference type="EMBL" id="JAEQNE010000007">
    <property type="protein sequence ID" value="MBL0394270.1"/>
    <property type="molecule type" value="Genomic_DNA"/>
</dbReference>
<gene>
    <name evidence="2" type="ORF">JJ685_24235</name>
</gene>
<feature type="region of interest" description="Disordered" evidence="1">
    <location>
        <begin position="1"/>
        <end position="30"/>
    </location>
</feature>
<evidence type="ECO:0000313" key="3">
    <source>
        <dbReference type="Proteomes" id="UP000599109"/>
    </source>
</evidence>
<name>A0A936Z623_9BURK</name>
<reference evidence="2 3" key="1">
    <citation type="journal article" date="2017" name="Int. J. Syst. Evol. Microbiol.">
        <title>Ramlibacter monticola sp. nov., isolated from forest soil.</title>
        <authorList>
            <person name="Chaudhary D.K."/>
            <person name="Kim J."/>
        </authorList>
    </citation>
    <scope>NUCLEOTIDE SEQUENCE [LARGE SCALE GENOMIC DNA]</scope>
    <source>
        <strain evidence="2 3">KACC 19175</strain>
    </source>
</reference>
<dbReference type="RefSeq" id="WP_201676926.1">
    <property type="nucleotide sequence ID" value="NZ_JAEQNE010000007.1"/>
</dbReference>
<keyword evidence="3" id="KW-1185">Reference proteome</keyword>
<protein>
    <recommendedName>
        <fullName evidence="4">AlpA family phage regulatory protein</fullName>
    </recommendedName>
</protein>
<proteinExistence type="predicted"/>
<evidence type="ECO:0000256" key="1">
    <source>
        <dbReference type="SAM" id="MobiDB-lite"/>
    </source>
</evidence>
<organism evidence="2 3">
    <name type="scientific">Ramlibacter monticola</name>
    <dbReference type="NCBI Taxonomy" id="1926872"/>
    <lineage>
        <taxon>Bacteria</taxon>
        <taxon>Pseudomonadati</taxon>
        <taxon>Pseudomonadota</taxon>
        <taxon>Betaproteobacteria</taxon>
        <taxon>Burkholderiales</taxon>
        <taxon>Comamonadaceae</taxon>
        <taxon>Ramlibacter</taxon>
    </lineage>
</organism>
<comment type="caution">
    <text evidence="2">The sequence shown here is derived from an EMBL/GenBank/DDBJ whole genome shotgun (WGS) entry which is preliminary data.</text>
</comment>
<dbReference type="Proteomes" id="UP000599109">
    <property type="component" value="Unassembled WGS sequence"/>
</dbReference>
<evidence type="ECO:0000313" key="2">
    <source>
        <dbReference type="EMBL" id="MBL0394270.1"/>
    </source>
</evidence>
<accession>A0A936Z623</accession>
<evidence type="ECO:0008006" key="4">
    <source>
        <dbReference type="Google" id="ProtNLM"/>
    </source>
</evidence>